<dbReference type="InterPro" id="IPR043128">
    <property type="entry name" value="Rev_trsase/Diguanyl_cyclase"/>
</dbReference>
<proteinExistence type="predicted"/>
<dbReference type="FunFam" id="3.30.70.270:FF:000003">
    <property type="entry name" value="Transposon Ty3-G Gag-Pol polyprotein"/>
    <property type="match status" value="1"/>
</dbReference>
<dbReference type="InterPro" id="IPR041373">
    <property type="entry name" value="RT_RNaseH"/>
</dbReference>
<keyword evidence="2" id="KW-0548">Nucleotidyltransferase</keyword>
<evidence type="ECO:0000259" key="7">
    <source>
        <dbReference type="PROSITE" id="PS50878"/>
    </source>
</evidence>
<dbReference type="GO" id="GO:0003964">
    <property type="term" value="F:RNA-directed DNA polymerase activity"/>
    <property type="evidence" value="ECO:0007669"/>
    <property type="project" value="UniProtKB-KW"/>
</dbReference>
<dbReference type="Proteomes" id="UP001283361">
    <property type="component" value="Unassembled WGS sequence"/>
</dbReference>
<keyword evidence="6" id="KW-0695">RNA-directed DNA polymerase</keyword>
<dbReference type="FunFam" id="3.30.70.270:FF:000020">
    <property type="entry name" value="Transposon Tf2-6 polyprotein-like Protein"/>
    <property type="match status" value="1"/>
</dbReference>
<dbReference type="PANTHER" id="PTHR37984">
    <property type="entry name" value="PROTEIN CBG26694"/>
    <property type="match status" value="1"/>
</dbReference>
<dbReference type="CDD" id="cd09274">
    <property type="entry name" value="RNase_HI_RT_Ty3"/>
    <property type="match status" value="1"/>
</dbReference>
<reference evidence="8" key="1">
    <citation type="journal article" date="2023" name="G3 (Bethesda)">
        <title>A reference genome for the long-term kleptoplast-retaining sea slug Elysia crispata morphotype clarki.</title>
        <authorList>
            <person name="Eastman K.E."/>
            <person name="Pendleton A.L."/>
            <person name="Shaikh M.A."/>
            <person name="Suttiyut T."/>
            <person name="Ogas R."/>
            <person name="Tomko P."/>
            <person name="Gavelis G."/>
            <person name="Widhalm J.R."/>
            <person name="Wisecaver J.H."/>
        </authorList>
    </citation>
    <scope>NUCLEOTIDE SEQUENCE</scope>
    <source>
        <strain evidence="8">ECLA1</strain>
    </source>
</reference>
<evidence type="ECO:0000256" key="6">
    <source>
        <dbReference type="ARBA" id="ARBA00022918"/>
    </source>
</evidence>
<dbReference type="AlphaFoldDB" id="A0AAE0ZQY2"/>
<dbReference type="GO" id="GO:0016787">
    <property type="term" value="F:hydrolase activity"/>
    <property type="evidence" value="ECO:0007669"/>
    <property type="project" value="UniProtKB-KW"/>
</dbReference>
<dbReference type="InterPro" id="IPR043502">
    <property type="entry name" value="DNA/RNA_pol_sf"/>
</dbReference>
<keyword evidence="4" id="KW-0255">Endonuclease</keyword>
<dbReference type="EMBL" id="JAWDGP010003473">
    <property type="protein sequence ID" value="KAK3773960.1"/>
    <property type="molecule type" value="Genomic_DNA"/>
</dbReference>
<evidence type="ECO:0000313" key="8">
    <source>
        <dbReference type="EMBL" id="KAK3773960.1"/>
    </source>
</evidence>
<comment type="caution">
    <text evidence="8">The sequence shown here is derived from an EMBL/GenBank/DDBJ whole genome shotgun (WGS) entry which is preliminary data.</text>
</comment>
<keyword evidence="1" id="KW-0808">Transferase</keyword>
<evidence type="ECO:0000313" key="9">
    <source>
        <dbReference type="Proteomes" id="UP001283361"/>
    </source>
</evidence>
<dbReference type="PANTHER" id="PTHR37984:SF5">
    <property type="entry name" value="PROTEIN NYNRIN-LIKE"/>
    <property type="match status" value="1"/>
</dbReference>
<feature type="domain" description="Reverse transcriptase" evidence="7">
    <location>
        <begin position="1"/>
        <end position="80"/>
    </location>
</feature>
<organism evidence="8 9">
    <name type="scientific">Elysia crispata</name>
    <name type="common">lettuce slug</name>
    <dbReference type="NCBI Taxonomy" id="231223"/>
    <lineage>
        <taxon>Eukaryota</taxon>
        <taxon>Metazoa</taxon>
        <taxon>Spiralia</taxon>
        <taxon>Lophotrochozoa</taxon>
        <taxon>Mollusca</taxon>
        <taxon>Gastropoda</taxon>
        <taxon>Heterobranchia</taxon>
        <taxon>Euthyneura</taxon>
        <taxon>Panpulmonata</taxon>
        <taxon>Sacoglossa</taxon>
        <taxon>Placobranchoidea</taxon>
        <taxon>Plakobranchidae</taxon>
        <taxon>Elysia</taxon>
    </lineage>
</organism>
<accession>A0AAE0ZQY2</accession>
<name>A0AAE0ZQY2_9GAST</name>
<dbReference type="GO" id="GO:0004519">
    <property type="term" value="F:endonuclease activity"/>
    <property type="evidence" value="ECO:0007669"/>
    <property type="project" value="UniProtKB-KW"/>
</dbReference>
<evidence type="ECO:0000256" key="4">
    <source>
        <dbReference type="ARBA" id="ARBA00022759"/>
    </source>
</evidence>
<dbReference type="InterPro" id="IPR050951">
    <property type="entry name" value="Retrovirus_Pol_polyprotein"/>
</dbReference>
<dbReference type="Pfam" id="PF17917">
    <property type="entry name" value="RT_RNaseH"/>
    <property type="match status" value="1"/>
</dbReference>
<dbReference type="Pfam" id="PF00078">
    <property type="entry name" value="RVT_1"/>
    <property type="match status" value="1"/>
</dbReference>
<evidence type="ECO:0000256" key="3">
    <source>
        <dbReference type="ARBA" id="ARBA00022722"/>
    </source>
</evidence>
<dbReference type="InterPro" id="IPR000477">
    <property type="entry name" value="RT_dom"/>
</dbReference>
<evidence type="ECO:0000256" key="2">
    <source>
        <dbReference type="ARBA" id="ARBA00022695"/>
    </source>
</evidence>
<keyword evidence="3" id="KW-0540">Nuclease</keyword>
<gene>
    <name evidence="8" type="ORF">RRG08_057504</name>
</gene>
<dbReference type="SUPFAM" id="SSF56672">
    <property type="entry name" value="DNA/RNA polymerases"/>
    <property type="match status" value="1"/>
</dbReference>
<keyword evidence="9" id="KW-1185">Reference proteome</keyword>
<evidence type="ECO:0000256" key="5">
    <source>
        <dbReference type="ARBA" id="ARBA00022801"/>
    </source>
</evidence>
<evidence type="ECO:0000256" key="1">
    <source>
        <dbReference type="ARBA" id="ARBA00022679"/>
    </source>
</evidence>
<dbReference type="CDD" id="cd01647">
    <property type="entry name" value="RT_LTR"/>
    <property type="match status" value="1"/>
</dbReference>
<dbReference type="Gene3D" id="3.30.70.270">
    <property type="match status" value="2"/>
</dbReference>
<sequence length="289" mass="33173">MPFGLSTAACTFQKAMIVMLGELDCVVSYFDDVLIFSNTWKEHMQHIKKVLETLRASGFTIRPSKTCVGCTSIDFLGHIISASHIKPDPAKTEKIRNLKVPSTKKEVRSILGLMNYYRRFVKNFSSLTQPLIELTKETSPNKIRWTHECQMEEALTSEPILRVPDLSKPFVVQSDSSNKALRAVLLQEHEGSLLPCFYASRRLLDREIHYAIMEKETMSIVFALHKFSKYLFMRPFYIQTDNKPLSFLNKNKERSARLTRWALSIQQSFTVQHISGANNVVSDALSRIY</sequence>
<protein>
    <recommendedName>
        <fullName evidence="7">Reverse transcriptase domain-containing protein</fullName>
    </recommendedName>
</protein>
<keyword evidence="5" id="KW-0378">Hydrolase</keyword>
<dbReference type="PROSITE" id="PS50878">
    <property type="entry name" value="RT_POL"/>
    <property type="match status" value="1"/>
</dbReference>